<dbReference type="EMBL" id="RCHS01004213">
    <property type="protein sequence ID" value="RMX36874.1"/>
    <property type="molecule type" value="Genomic_DNA"/>
</dbReference>
<sequence>MADRQQVMSLVEEEFKTEKFLLQQKRLQQDVRDLYMKTSDLRGKMADFGIKEAGTMDISCEDLEWKDDRGSPLGSGSFASVYRGTSKLHEEEKPVD</sequence>
<keyword evidence="2" id="KW-1185">Reference proteome</keyword>
<name>A0A3M6T6F4_POCDA</name>
<dbReference type="Proteomes" id="UP000275408">
    <property type="component" value="Unassembled WGS sequence"/>
</dbReference>
<evidence type="ECO:0000313" key="2">
    <source>
        <dbReference type="Proteomes" id="UP000275408"/>
    </source>
</evidence>
<organism evidence="1 2">
    <name type="scientific">Pocillopora damicornis</name>
    <name type="common">Cauliflower coral</name>
    <name type="synonym">Millepora damicornis</name>
    <dbReference type="NCBI Taxonomy" id="46731"/>
    <lineage>
        <taxon>Eukaryota</taxon>
        <taxon>Metazoa</taxon>
        <taxon>Cnidaria</taxon>
        <taxon>Anthozoa</taxon>
        <taxon>Hexacorallia</taxon>
        <taxon>Scleractinia</taxon>
        <taxon>Astrocoeniina</taxon>
        <taxon>Pocilloporidae</taxon>
        <taxon>Pocillopora</taxon>
    </lineage>
</organism>
<dbReference type="AlphaFoldDB" id="A0A3M6T6F4"/>
<accession>A0A3M6T6F4</accession>
<dbReference type="OrthoDB" id="4062651at2759"/>
<proteinExistence type="predicted"/>
<evidence type="ECO:0000313" key="1">
    <source>
        <dbReference type="EMBL" id="RMX36874.1"/>
    </source>
</evidence>
<gene>
    <name evidence="1" type="ORF">pdam_00000985</name>
</gene>
<comment type="caution">
    <text evidence="1">The sequence shown here is derived from an EMBL/GenBank/DDBJ whole genome shotgun (WGS) entry which is preliminary data.</text>
</comment>
<reference evidence="1 2" key="1">
    <citation type="journal article" date="2018" name="Sci. Rep.">
        <title>Comparative analysis of the Pocillopora damicornis genome highlights role of immune system in coral evolution.</title>
        <authorList>
            <person name="Cunning R."/>
            <person name="Bay R.A."/>
            <person name="Gillette P."/>
            <person name="Baker A.C."/>
            <person name="Traylor-Knowles N."/>
        </authorList>
    </citation>
    <scope>NUCLEOTIDE SEQUENCE [LARGE SCALE GENOMIC DNA]</scope>
    <source>
        <strain evidence="1">RSMAS</strain>
        <tissue evidence="1">Whole animal</tissue>
    </source>
</reference>
<protein>
    <submittedName>
        <fullName evidence="1">Uncharacterized protein</fullName>
    </submittedName>
</protein>